<gene>
    <name evidence="2" type="ORF">OLC1_LOCUS13165</name>
</gene>
<dbReference type="AlphaFoldDB" id="A0AAV1DBG2"/>
<feature type="compositionally biased region" description="Low complexity" evidence="1">
    <location>
        <begin position="349"/>
        <end position="363"/>
    </location>
</feature>
<feature type="region of interest" description="Disordered" evidence="1">
    <location>
        <begin position="539"/>
        <end position="621"/>
    </location>
</feature>
<feature type="compositionally biased region" description="Polar residues" evidence="1">
    <location>
        <begin position="419"/>
        <end position="428"/>
    </location>
</feature>
<feature type="compositionally biased region" description="Basic and acidic residues" evidence="1">
    <location>
        <begin position="477"/>
        <end position="493"/>
    </location>
</feature>
<evidence type="ECO:0000313" key="3">
    <source>
        <dbReference type="Proteomes" id="UP001161247"/>
    </source>
</evidence>
<sequence length="621" mass="69278">MADEETRSSANSETEGMGKEDQEMGENEEFYETIEAPKFVDFNLPEYHRPDDRYWFCLRVGCDQKHEEEMDSEAIYKNFVLRVMAARSPNVRLHKALNRDCSRKNLKCPQSVPPKSSKSRLSRLAVISSVSLKMDDNKVRVKPKPVSKLCSTPKAKGKEVAAKYLTTPRNKKCIAKADVFRSVQSTKPSVVVPKDRAVAKTLTFPSPKKAFNLKASVELRTPLSKLCDKMKKLEITSQKKTPRVRPSQQSKQCGDRPKKSLPIKSSARQKVASNDKCNGKVSPKSITRKNKQEAESTKGKSLQRLHGRVKQVHFANEIEDESRDEVLGDQCSRDLAAEEAAVPILRGPSSDASESKSNFSSNSPQQNVVVDDVLTSQSSIKEDNGSQGRHKTEIADSDDKENTTAFDENRSFRHKNDNSGRNILGIQNSDRKKVTDAVVKENGAPGLRPMKLKPTNPKPFKFRTDERGILREANLEKKNNAIGSQKEHHDSQKRIAGLKPIKKETMTRTPTGSKVHHTKHDENKPMTLTCESNTRRKLGHVSKKISSNGPQPQRNLDFTSQAKTGTVNTSSGNSIPKERGRQCKKTTTRVAAGSPVARTVTSTLKEPNFHRSPLMPKSCAS</sequence>
<dbReference type="PANTHER" id="PTHR37241:SF1">
    <property type="entry name" value="NEUROFILAMENT HEAVY PROTEIN"/>
    <property type="match status" value="1"/>
</dbReference>
<organism evidence="2 3">
    <name type="scientific">Oldenlandia corymbosa var. corymbosa</name>
    <dbReference type="NCBI Taxonomy" id="529605"/>
    <lineage>
        <taxon>Eukaryota</taxon>
        <taxon>Viridiplantae</taxon>
        <taxon>Streptophyta</taxon>
        <taxon>Embryophyta</taxon>
        <taxon>Tracheophyta</taxon>
        <taxon>Spermatophyta</taxon>
        <taxon>Magnoliopsida</taxon>
        <taxon>eudicotyledons</taxon>
        <taxon>Gunneridae</taxon>
        <taxon>Pentapetalae</taxon>
        <taxon>asterids</taxon>
        <taxon>lamiids</taxon>
        <taxon>Gentianales</taxon>
        <taxon>Rubiaceae</taxon>
        <taxon>Rubioideae</taxon>
        <taxon>Spermacoceae</taxon>
        <taxon>Hedyotis-Oldenlandia complex</taxon>
        <taxon>Oldenlandia</taxon>
    </lineage>
</organism>
<feature type="region of interest" description="Disordered" evidence="1">
    <location>
        <begin position="1"/>
        <end position="29"/>
    </location>
</feature>
<name>A0AAV1DBG2_OLDCO</name>
<feature type="region of interest" description="Disordered" evidence="1">
    <location>
        <begin position="234"/>
        <end position="308"/>
    </location>
</feature>
<feature type="compositionally biased region" description="Polar residues" evidence="1">
    <location>
        <begin position="266"/>
        <end position="276"/>
    </location>
</feature>
<dbReference type="PANTHER" id="PTHR37241">
    <property type="entry name" value="NEUROFILAMENT HEAVY PROTEIN"/>
    <property type="match status" value="1"/>
</dbReference>
<accession>A0AAV1DBG2</accession>
<proteinExistence type="predicted"/>
<dbReference type="EMBL" id="OX459121">
    <property type="protein sequence ID" value="CAI9104188.1"/>
    <property type="molecule type" value="Genomic_DNA"/>
</dbReference>
<feature type="compositionally biased region" description="Polar residues" evidence="1">
    <location>
        <begin position="364"/>
        <end position="379"/>
    </location>
</feature>
<feature type="compositionally biased region" description="Basic and acidic residues" evidence="1">
    <location>
        <begin position="380"/>
        <end position="394"/>
    </location>
</feature>
<evidence type="ECO:0000313" key="2">
    <source>
        <dbReference type="EMBL" id="CAI9104188.1"/>
    </source>
</evidence>
<feature type="compositionally biased region" description="Basic and acidic residues" evidence="1">
    <location>
        <begin position="407"/>
        <end position="418"/>
    </location>
</feature>
<protein>
    <submittedName>
        <fullName evidence="2">OLC1v1002815C1</fullName>
    </submittedName>
</protein>
<dbReference type="Proteomes" id="UP001161247">
    <property type="component" value="Chromosome 4"/>
</dbReference>
<feature type="region of interest" description="Disordered" evidence="1">
    <location>
        <begin position="477"/>
        <end position="526"/>
    </location>
</feature>
<evidence type="ECO:0000256" key="1">
    <source>
        <dbReference type="SAM" id="MobiDB-lite"/>
    </source>
</evidence>
<reference evidence="2" key="1">
    <citation type="submission" date="2023-03" db="EMBL/GenBank/DDBJ databases">
        <authorList>
            <person name="Julca I."/>
        </authorList>
    </citation>
    <scope>NUCLEOTIDE SEQUENCE</scope>
</reference>
<keyword evidence="3" id="KW-1185">Reference proteome</keyword>
<feature type="compositionally biased region" description="Basic and acidic residues" evidence="1">
    <location>
        <begin position="429"/>
        <end position="439"/>
    </location>
</feature>
<feature type="region of interest" description="Disordered" evidence="1">
    <location>
        <begin position="347"/>
        <end position="462"/>
    </location>
</feature>
<feature type="compositionally biased region" description="Polar residues" evidence="1">
    <location>
        <begin position="544"/>
        <end position="574"/>
    </location>
</feature>